<accession>A0A427XW89</accession>
<keyword evidence="2" id="KW-1185">Reference proteome</keyword>
<dbReference type="OrthoDB" id="544608at2759"/>
<dbReference type="SUPFAM" id="SSF52266">
    <property type="entry name" value="SGNH hydrolase"/>
    <property type="match status" value="1"/>
</dbReference>
<dbReference type="EMBL" id="RSCE01000004">
    <property type="protein sequence ID" value="RSH83093.1"/>
    <property type="molecule type" value="Genomic_DNA"/>
</dbReference>
<dbReference type="PANTHER" id="PTHR34407:SF1">
    <property type="entry name" value="SGNH HYDROLASE-TYPE ESTERASE DOMAIN-CONTAINING PROTEIN"/>
    <property type="match status" value="1"/>
</dbReference>
<evidence type="ECO:0000313" key="2">
    <source>
        <dbReference type="Proteomes" id="UP000279236"/>
    </source>
</evidence>
<dbReference type="RefSeq" id="XP_028477045.1">
    <property type="nucleotide sequence ID" value="XM_028622153.1"/>
</dbReference>
<reference evidence="1 2" key="1">
    <citation type="submission" date="2018-11" db="EMBL/GenBank/DDBJ databases">
        <title>Genome sequence of Apiotrichum porosum DSM 27194.</title>
        <authorList>
            <person name="Aliyu H."/>
            <person name="Gorte O."/>
            <person name="Ochsenreither K."/>
        </authorList>
    </citation>
    <scope>NUCLEOTIDE SEQUENCE [LARGE SCALE GENOMIC DNA]</scope>
    <source>
        <strain evidence="1 2">DSM 27194</strain>
    </source>
</reference>
<dbReference type="InterPro" id="IPR036514">
    <property type="entry name" value="SGNH_hydro_sf"/>
</dbReference>
<dbReference type="Proteomes" id="UP000279236">
    <property type="component" value="Unassembled WGS sequence"/>
</dbReference>
<sequence>MPHAYLDPRRHLLVVGVLAFVVIVLLSAALSPTSGSGSGSFQFPGLLPSSWSSNHAADKAAPQGRPDLLRHVHNECAKPDEFEERFGRANIRMSRAYEGSFGRMERFVNKVLAGEPVKIGIVGGSVTKGHGIWESEQYWVLLGSWLESFFGRSDIVRVNGAIPASGSDYFSYCFSLHVPADADLVFIELGINDEGLPEHTDNMENLIRGLSAMENAPAVVLLDIIGMGSGQMAGSGGRMHLPVAQYFDVPVVSQRLPLAKHFARFPEVVPLYFVPNYWQDPDLRHINARGHKDMAGLISSLFRDVTCDMVNNPKPNRLYTSDPAPVLESLPGRNYDAETRDVLGSDAVDEIHRLQAGWPTEMQSFLHVPRRKNDEDKDPDPMLYPGVWMNPAEFGMLPRLRSLEGWDYNLEHRSPEFRPHCLSTRATEPKFNLTPIASEGWEWWVHPDYKDKPYLLARDPGAKVTFEIDTAMGLIRIYSLRSATFGFGKVLCWVGDDREHGVTVDGYWDNKDLNIGRFSTIGEWLEPGKHTVTCELLKETSDPEGRTEFRLISLMSR</sequence>
<protein>
    <recommendedName>
        <fullName evidence="3">SGNH hydrolase-type esterase domain-containing protein</fullName>
    </recommendedName>
</protein>
<name>A0A427XW89_9TREE</name>
<dbReference type="GeneID" id="39591293"/>
<dbReference type="AlphaFoldDB" id="A0A427XW89"/>
<organism evidence="1 2">
    <name type="scientific">Apiotrichum porosum</name>
    <dbReference type="NCBI Taxonomy" id="105984"/>
    <lineage>
        <taxon>Eukaryota</taxon>
        <taxon>Fungi</taxon>
        <taxon>Dikarya</taxon>
        <taxon>Basidiomycota</taxon>
        <taxon>Agaricomycotina</taxon>
        <taxon>Tremellomycetes</taxon>
        <taxon>Trichosporonales</taxon>
        <taxon>Trichosporonaceae</taxon>
        <taxon>Apiotrichum</taxon>
    </lineage>
</organism>
<comment type="caution">
    <text evidence="1">The sequence shown here is derived from an EMBL/GenBank/DDBJ whole genome shotgun (WGS) entry which is preliminary data.</text>
</comment>
<evidence type="ECO:0000313" key="1">
    <source>
        <dbReference type="EMBL" id="RSH83093.1"/>
    </source>
</evidence>
<gene>
    <name evidence="1" type="ORF">EHS24_006750</name>
</gene>
<dbReference type="CDD" id="cd00229">
    <property type="entry name" value="SGNH_hydrolase"/>
    <property type="match status" value="1"/>
</dbReference>
<proteinExistence type="predicted"/>
<evidence type="ECO:0008006" key="3">
    <source>
        <dbReference type="Google" id="ProtNLM"/>
    </source>
</evidence>
<dbReference type="PANTHER" id="PTHR34407">
    <property type="entry name" value="EXPRESSED PROTEIN"/>
    <property type="match status" value="1"/>
</dbReference>
<dbReference type="Gene3D" id="3.40.50.1110">
    <property type="entry name" value="SGNH hydrolase"/>
    <property type="match status" value="1"/>
</dbReference>